<reference evidence="4" key="1">
    <citation type="submission" date="2025-08" db="UniProtKB">
        <authorList>
            <consortium name="RefSeq"/>
        </authorList>
    </citation>
    <scope>IDENTIFICATION</scope>
    <source>
        <tissue evidence="4">Gonad</tissue>
    </source>
</reference>
<dbReference type="InterPro" id="IPR011029">
    <property type="entry name" value="DEATH-like_dom_sf"/>
</dbReference>
<dbReference type="InterPro" id="IPR000157">
    <property type="entry name" value="TIR_dom"/>
</dbReference>
<dbReference type="InterPro" id="IPR000488">
    <property type="entry name" value="Death_dom"/>
</dbReference>
<evidence type="ECO:0000313" key="3">
    <source>
        <dbReference type="Proteomes" id="UP000515135"/>
    </source>
</evidence>
<feature type="domain" description="TIR" evidence="2">
    <location>
        <begin position="97"/>
        <end position="244"/>
    </location>
</feature>
<feature type="domain" description="Death" evidence="1">
    <location>
        <begin position="21"/>
        <end position="92"/>
    </location>
</feature>
<keyword evidence="3" id="KW-1185">Reference proteome</keyword>
<proteinExistence type="predicted"/>
<dbReference type="Pfam" id="PF13676">
    <property type="entry name" value="TIR_2"/>
    <property type="match status" value="1"/>
</dbReference>
<dbReference type="PANTHER" id="PTHR15077:SF9">
    <property type="entry name" value="C-TERMINAL OF ROC (COR) DOMAIN-CONTAINING PROTEIN"/>
    <property type="match status" value="1"/>
</dbReference>
<name>A0A6P4ZF89_BRABE</name>
<dbReference type="Pfam" id="PF00531">
    <property type="entry name" value="Death"/>
    <property type="match status" value="1"/>
</dbReference>
<dbReference type="PROSITE" id="PS50017">
    <property type="entry name" value="DEATH_DOMAIN"/>
    <property type="match status" value="1"/>
</dbReference>
<gene>
    <name evidence="4" type="primary">LOC109472926</name>
</gene>
<dbReference type="Proteomes" id="UP000515135">
    <property type="component" value="Unplaced"/>
</dbReference>
<dbReference type="Gene3D" id="3.40.50.10140">
    <property type="entry name" value="Toll/interleukin-1 receptor homology (TIR) domain"/>
    <property type="match status" value="1"/>
</dbReference>
<dbReference type="Gene3D" id="1.10.533.10">
    <property type="entry name" value="Death Domain, Fas"/>
    <property type="match status" value="1"/>
</dbReference>
<dbReference type="GO" id="GO:0007165">
    <property type="term" value="P:signal transduction"/>
    <property type="evidence" value="ECO:0007669"/>
    <property type="project" value="InterPro"/>
</dbReference>
<dbReference type="RefSeq" id="XP_019628351.1">
    <property type="nucleotide sequence ID" value="XM_019772792.1"/>
</dbReference>
<evidence type="ECO:0000313" key="4">
    <source>
        <dbReference type="RefSeq" id="XP_019628351.1"/>
    </source>
</evidence>
<dbReference type="KEGG" id="bbel:109472926"/>
<dbReference type="PROSITE" id="PS50104">
    <property type="entry name" value="TIR"/>
    <property type="match status" value="1"/>
</dbReference>
<dbReference type="PANTHER" id="PTHR15077">
    <property type="entry name" value="FAS-ASSOCIATING DEATH DOMAIN-CONTAINING PROTEIN FADD"/>
    <property type="match status" value="1"/>
</dbReference>
<evidence type="ECO:0000259" key="2">
    <source>
        <dbReference type="PROSITE" id="PS50104"/>
    </source>
</evidence>
<sequence length="247" mass="28544">MLDLVNMKGCIKKVVSSVSYKWDDLARELGLERGEIETIRRDSQYPGPDDKCREILERWLEKTTSTDPLRDLKTALIDIRERRTAQSLDIGATATPTGAKVFVSHASEDKEEFVEPLVQELLQPNRLQKSDVFYDKHSLKPGDDLWTEIEAALRNPALKLFVFVISRHVLSQKTWPKYEYELAHARGVRIFPIWLVREEDEDFSQKVSEYDTMRGLERLLAERVHVNEVEEKLPSIAGKIIAQPQLQ</sequence>
<protein>
    <submittedName>
        <fullName evidence="4">Uncharacterized protein LOC109472926</fullName>
    </submittedName>
</protein>
<dbReference type="InterPro" id="IPR016729">
    <property type="entry name" value="FADD"/>
</dbReference>
<accession>A0A6P4ZF89</accession>
<dbReference type="AlphaFoldDB" id="A0A6P4ZF89"/>
<dbReference type="OrthoDB" id="6078042at2759"/>
<dbReference type="InterPro" id="IPR035897">
    <property type="entry name" value="Toll_tir_struct_dom_sf"/>
</dbReference>
<dbReference type="CDD" id="cd01670">
    <property type="entry name" value="Death"/>
    <property type="match status" value="1"/>
</dbReference>
<dbReference type="SUPFAM" id="SSF47986">
    <property type="entry name" value="DEATH domain"/>
    <property type="match status" value="1"/>
</dbReference>
<dbReference type="SUPFAM" id="SSF52200">
    <property type="entry name" value="Toll/Interleukin receptor TIR domain"/>
    <property type="match status" value="1"/>
</dbReference>
<evidence type="ECO:0000259" key="1">
    <source>
        <dbReference type="PROSITE" id="PS50017"/>
    </source>
</evidence>
<dbReference type="GeneID" id="109472926"/>
<organism evidence="3 4">
    <name type="scientific">Branchiostoma belcheri</name>
    <name type="common">Amphioxus</name>
    <dbReference type="NCBI Taxonomy" id="7741"/>
    <lineage>
        <taxon>Eukaryota</taxon>
        <taxon>Metazoa</taxon>
        <taxon>Chordata</taxon>
        <taxon>Cephalochordata</taxon>
        <taxon>Leptocardii</taxon>
        <taxon>Amphioxiformes</taxon>
        <taxon>Branchiostomatidae</taxon>
        <taxon>Branchiostoma</taxon>
    </lineage>
</organism>